<name>A0AA35JK86_SACK1</name>
<dbReference type="AlphaFoldDB" id="A0AA35JK86"/>
<feature type="region of interest" description="Disordered" evidence="1">
    <location>
        <begin position="70"/>
        <end position="93"/>
    </location>
</feature>
<reference evidence="2" key="1">
    <citation type="submission" date="2022-10" db="EMBL/GenBank/DDBJ databases">
        <authorList>
            <person name="Byrne P K."/>
        </authorList>
    </citation>
    <scope>NUCLEOTIDE SEQUENCE</scope>
    <source>
        <strain evidence="2">IFO1802</strain>
    </source>
</reference>
<protein>
    <submittedName>
        <fullName evidence="2">Uncharacterized protein</fullName>
    </submittedName>
</protein>
<dbReference type="GeneID" id="80924227"/>
<gene>
    <name evidence="2" type="primary">SKDI07G4120</name>
    <name evidence="2" type="ORF">SKDI_07G4120</name>
</gene>
<evidence type="ECO:0000256" key="1">
    <source>
        <dbReference type="SAM" id="MobiDB-lite"/>
    </source>
</evidence>
<dbReference type="RefSeq" id="XP_056087927.1">
    <property type="nucleotide sequence ID" value="XM_056228180.1"/>
</dbReference>
<evidence type="ECO:0000313" key="2">
    <source>
        <dbReference type="EMBL" id="CAI4062635.1"/>
    </source>
</evidence>
<keyword evidence="3" id="KW-1185">Reference proteome</keyword>
<proteinExistence type="predicted"/>
<accession>A0AA35JK86</accession>
<sequence>MSGYFNHLSSSAHFPNFQVDQGLISDTGSAANDRSGGSMIDFAIQLNELSLEEKILKEFTLFQSKNMDLLQDTSSTRSPNATSSLRQSRIQGW</sequence>
<organism evidence="2 3">
    <name type="scientific">Saccharomyces kudriavzevii (strain ATCC MYA-4449 / AS 2.2408 / CBS 8840 / NBRC 1802 / NCYC 2889)</name>
    <name type="common">Yeast</name>
    <dbReference type="NCBI Taxonomy" id="226230"/>
    <lineage>
        <taxon>Eukaryota</taxon>
        <taxon>Fungi</taxon>
        <taxon>Dikarya</taxon>
        <taxon>Ascomycota</taxon>
        <taxon>Saccharomycotina</taxon>
        <taxon>Saccharomycetes</taxon>
        <taxon>Saccharomycetales</taxon>
        <taxon>Saccharomycetaceae</taxon>
        <taxon>Saccharomyces</taxon>
    </lineage>
</organism>
<evidence type="ECO:0000313" key="3">
    <source>
        <dbReference type="Proteomes" id="UP001162087"/>
    </source>
</evidence>
<dbReference type="Proteomes" id="UP001162087">
    <property type="component" value="Chromosome 7"/>
</dbReference>
<dbReference type="EMBL" id="OX365902">
    <property type="protein sequence ID" value="CAI4062635.1"/>
    <property type="molecule type" value="Genomic_DNA"/>
</dbReference>